<evidence type="ECO:0000256" key="9">
    <source>
        <dbReference type="ARBA" id="ARBA00023310"/>
    </source>
</evidence>
<dbReference type="Pfam" id="PF00430">
    <property type="entry name" value="ATP-synt_B"/>
    <property type="match status" value="1"/>
</dbReference>
<dbReference type="AlphaFoldDB" id="A0A1Z4LNB9"/>
<dbReference type="EMBL" id="AP018227">
    <property type="protein sequence ID" value="BAY82588.1"/>
    <property type="molecule type" value="Genomic_DNA"/>
</dbReference>
<evidence type="ECO:0000256" key="2">
    <source>
        <dbReference type="ARBA" id="ARBA00022448"/>
    </source>
</evidence>
<evidence type="ECO:0000256" key="12">
    <source>
        <dbReference type="HAMAP-Rule" id="MF_01399"/>
    </source>
</evidence>
<evidence type="ECO:0000313" key="15">
    <source>
        <dbReference type="EMBL" id="BAY82588.1"/>
    </source>
</evidence>
<dbReference type="GO" id="GO:0045259">
    <property type="term" value="C:proton-transporting ATP synthase complex"/>
    <property type="evidence" value="ECO:0007669"/>
    <property type="project" value="UniProtKB-KW"/>
</dbReference>
<gene>
    <name evidence="12" type="primary">atpF2</name>
    <name evidence="12" type="synonym">atpG</name>
    <name evidence="15" type="ORF">NIES267_20700</name>
</gene>
<evidence type="ECO:0000256" key="5">
    <source>
        <dbReference type="ARBA" id="ARBA00022781"/>
    </source>
</evidence>
<evidence type="ECO:0000256" key="10">
    <source>
        <dbReference type="ARBA" id="ARBA00025198"/>
    </source>
</evidence>
<keyword evidence="7 12" id="KW-0406">Ion transport</keyword>
<comment type="function">
    <text evidence="12">Component of the F(0) channel, it forms part of the peripheral stalk, linking F(1) to F(0). The b'-subunit is a diverged and duplicated form of b found in plants and photosynthetic bacteria.</text>
</comment>
<keyword evidence="4 12" id="KW-0812">Transmembrane</keyword>
<evidence type="ECO:0000256" key="7">
    <source>
        <dbReference type="ARBA" id="ARBA00023065"/>
    </source>
</evidence>
<dbReference type="CDD" id="cd06503">
    <property type="entry name" value="ATP-synt_Fo_b"/>
    <property type="match status" value="1"/>
</dbReference>
<dbReference type="NCBIfam" id="NF005607">
    <property type="entry name" value="PRK07353.1"/>
    <property type="match status" value="1"/>
</dbReference>
<keyword evidence="16" id="KW-1185">Reference proteome</keyword>
<dbReference type="GO" id="GO:0046933">
    <property type="term" value="F:proton-transporting ATP synthase activity, rotational mechanism"/>
    <property type="evidence" value="ECO:0007669"/>
    <property type="project" value="UniProtKB-UniRule"/>
</dbReference>
<dbReference type="GO" id="GO:0012505">
    <property type="term" value="C:endomembrane system"/>
    <property type="evidence" value="ECO:0007669"/>
    <property type="project" value="UniProtKB-SubCell"/>
</dbReference>
<sequence length="163" mass="18249">MIHWTTLLAVEEVAKEGGLFDIDATLPLMAIQFLLLALILNAIFYKPLGKAIDERNEFIRNNQLESKERLTKVEKLAQQYEDELAGARREAQKVIADAQAEADKIASEKVAAAQQEAQAEREKASQEIEQQKQEAYASLEKEVDGLSRQILEKLLGADLAAQR</sequence>
<keyword evidence="5 12" id="KW-0375">Hydrogen ion transport</keyword>
<dbReference type="InterPro" id="IPR034679">
    <property type="entry name" value="ATP_synth_b"/>
</dbReference>
<dbReference type="OrthoDB" id="426571at2"/>
<comment type="subcellular location">
    <subcellularLocation>
        <location evidence="12">Cellular thylakoid membrane</location>
        <topology evidence="12">Single-pass membrane protein</topology>
    </subcellularLocation>
    <subcellularLocation>
        <location evidence="11">Endomembrane system</location>
        <topology evidence="11">Single-pass membrane protein</topology>
    </subcellularLocation>
</comment>
<dbReference type="Proteomes" id="UP000218418">
    <property type="component" value="Chromosome"/>
</dbReference>
<dbReference type="SUPFAM" id="SSF81573">
    <property type="entry name" value="F1F0 ATP synthase subunit B, membrane domain"/>
    <property type="match status" value="1"/>
</dbReference>
<comment type="function">
    <text evidence="10 12">F(1)F(0) ATP synthase produces ATP from ADP in the presence of a proton or sodium gradient. F-type ATPases consist of two structural domains, F(1) containing the extramembraneous catalytic core and F(0) containing the membrane proton channel, linked together by a central stalk and a peripheral stalk. During catalysis, ATP synthesis in the catalytic domain of F(1) is coupled via a rotary mechanism of the central stalk subunits to proton translocation.</text>
</comment>
<evidence type="ECO:0000256" key="3">
    <source>
        <dbReference type="ARBA" id="ARBA00022547"/>
    </source>
</evidence>
<evidence type="ECO:0000256" key="8">
    <source>
        <dbReference type="ARBA" id="ARBA00023136"/>
    </source>
</evidence>
<comment type="subunit">
    <text evidence="12">F-type ATPases have 2 components, F(1) - the catalytic core - and F(0) - the membrane proton channel. F(1) has five subunits: alpha(3), beta(3), gamma(1), delta(1), epsilon(1). F(0) has four main subunits: a(1), b(1), b'(1) and c(10-14). The alpha and beta chains form an alternating ring which encloses part of the gamma chain. F(1) is attached to F(0) by a central stalk formed by the gamma and epsilon chains, while a peripheral stalk is formed by the delta, b and b' chains.</text>
</comment>
<evidence type="ECO:0000256" key="11">
    <source>
        <dbReference type="ARBA" id="ARBA00037847"/>
    </source>
</evidence>
<dbReference type="PANTHER" id="PTHR33445:SF2">
    <property type="entry name" value="ATP SYNTHASE SUBUNIT B', CHLOROPLASTIC"/>
    <property type="match status" value="1"/>
</dbReference>
<dbReference type="GO" id="GO:0031676">
    <property type="term" value="C:plasma membrane-derived thylakoid membrane"/>
    <property type="evidence" value="ECO:0007669"/>
    <property type="project" value="UniProtKB-SubCell"/>
</dbReference>
<evidence type="ECO:0000313" key="16">
    <source>
        <dbReference type="Proteomes" id="UP000218418"/>
    </source>
</evidence>
<dbReference type="InterPro" id="IPR028987">
    <property type="entry name" value="ATP_synth_B-like_membr_sf"/>
</dbReference>
<keyword evidence="8 12" id="KW-0472">Membrane</keyword>
<dbReference type="HAMAP" id="MF_01399">
    <property type="entry name" value="ATP_synth_bprime"/>
    <property type="match status" value="1"/>
</dbReference>
<evidence type="ECO:0000256" key="1">
    <source>
        <dbReference type="ARBA" id="ARBA00005513"/>
    </source>
</evidence>
<evidence type="ECO:0000256" key="13">
    <source>
        <dbReference type="RuleBase" id="RU003848"/>
    </source>
</evidence>
<keyword evidence="2 12" id="KW-0813">Transport</keyword>
<proteinExistence type="inferred from homology"/>
<name>A0A1Z4LNB9_9CYAN</name>
<evidence type="ECO:0000256" key="14">
    <source>
        <dbReference type="SAM" id="MobiDB-lite"/>
    </source>
</evidence>
<evidence type="ECO:0000256" key="6">
    <source>
        <dbReference type="ARBA" id="ARBA00022989"/>
    </source>
</evidence>
<keyword evidence="3 12" id="KW-0138">CF(0)</keyword>
<dbReference type="PANTHER" id="PTHR33445">
    <property type="entry name" value="ATP SYNTHASE SUBUNIT B', CHLOROPLASTIC"/>
    <property type="match status" value="1"/>
</dbReference>
<dbReference type="HAMAP" id="MF_01398">
    <property type="entry name" value="ATP_synth_b_bprime"/>
    <property type="match status" value="1"/>
</dbReference>
<comment type="similarity">
    <text evidence="1 12 13">Belongs to the ATPase B chain family.</text>
</comment>
<keyword evidence="12" id="KW-0793">Thylakoid</keyword>
<dbReference type="InterPro" id="IPR050059">
    <property type="entry name" value="ATP_synthase_B_chain"/>
</dbReference>
<feature type="region of interest" description="Disordered" evidence="14">
    <location>
        <begin position="111"/>
        <end position="134"/>
    </location>
</feature>
<dbReference type="GO" id="GO:0046961">
    <property type="term" value="F:proton-transporting ATPase activity, rotational mechanism"/>
    <property type="evidence" value="ECO:0007669"/>
    <property type="project" value="TreeGrafter"/>
</dbReference>
<evidence type="ECO:0000256" key="4">
    <source>
        <dbReference type="ARBA" id="ARBA00022692"/>
    </source>
</evidence>
<dbReference type="InterPro" id="IPR002146">
    <property type="entry name" value="ATP_synth_b/b'su_bac/chlpt"/>
</dbReference>
<reference evidence="15 16" key="1">
    <citation type="submission" date="2017-06" db="EMBL/GenBank/DDBJ databases">
        <title>Genome sequencing of cyanobaciteial culture collection at National Institute for Environmental Studies (NIES).</title>
        <authorList>
            <person name="Hirose Y."/>
            <person name="Shimura Y."/>
            <person name="Fujisawa T."/>
            <person name="Nakamura Y."/>
            <person name="Kawachi M."/>
        </authorList>
    </citation>
    <scope>NUCLEOTIDE SEQUENCE [LARGE SCALE GENOMIC DNA]</scope>
    <source>
        <strain evidence="15 16">NIES-267</strain>
    </source>
</reference>
<keyword evidence="6 12" id="KW-1133">Transmembrane helix</keyword>
<organism evidence="15 16">
    <name type="scientific">Calothrix parasitica NIES-267</name>
    <dbReference type="NCBI Taxonomy" id="1973488"/>
    <lineage>
        <taxon>Bacteria</taxon>
        <taxon>Bacillati</taxon>
        <taxon>Cyanobacteriota</taxon>
        <taxon>Cyanophyceae</taxon>
        <taxon>Nostocales</taxon>
        <taxon>Calotrichaceae</taxon>
        <taxon>Calothrix</taxon>
    </lineage>
</organism>
<keyword evidence="9 12" id="KW-0066">ATP synthesis</keyword>
<feature type="compositionally biased region" description="Basic and acidic residues" evidence="14">
    <location>
        <begin position="118"/>
        <end position="132"/>
    </location>
</feature>
<accession>A0A1Z4LNB9</accession>
<protein>
    <recommendedName>
        <fullName evidence="12">ATP synthase subunit b'</fullName>
    </recommendedName>
    <alternativeName>
        <fullName evidence="12">ATP synthase F(0) sector subunit b'</fullName>
    </alternativeName>
    <alternativeName>
        <fullName evidence="12">ATPase subunit II</fullName>
    </alternativeName>
    <alternativeName>
        <fullName evidence="12">F-type ATPase subunit b'</fullName>
        <shortName evidence="12">F-ATPase subunit b'</shortName>
    </alternativeName>
</protein>
<feature type="transmembrane region" description="Helical" evidence="12">
    <location>
        <begin position="24"/>
        <end position="45"/>
    </location>
</feature>